<keyword evidence="3" id="KW-1185">Reference proteome</keyword>
<accession>A0ABN7SCP1</accession>
<evidence type="ECO:0000313" key="2">
    <source>
        <dbReference type="EMBL" id="CAG5098109.1"/>
    </source>
</evidence>
<evidence type="ECO:0000256" key="1">
    <source>
        <dbReference type="SAM" id="Phobius"/>
    </source>
</evidence>
<sequence length="111" mass="12747">MTLTSQVCVLEAVHVEKDDFKEEKSVKKIRFGETKEGVDCDRPKSCIISQRNLVAMSGTSPKISSYTKNHMTFEDYVATPLPIFHFVFWLFVVASSVFMASLWTSYGRRER</sequence>
<proteinExistence type="predicted"/>
<protein>
    <submittedName>
        <fullName evidence="2">Oidioi.mRNA.OKI2018_I69.XSR.g15377.t1.cds</fullName>
    </submittedName>
</protein>
<gene>
    <name evidence="2" type="ORF">OKIOD_LOCUS6935</name>
</gene>
<organism evidence="2 3">
    <name type="scientific">Oikopleura dioica</name>
    <name type="common">Tunicate</name>
    <dbReference type="NCBI Taxonomy" id="34765"/>
    <lineage>
        <taxon>Eukaryota</taxon>
        <taxon>Metazoa</taxon>
        <taxon>Chordata</taxon>
        <taxon>Tunicata</taxon>
        <taxon>Appendicularia</taxon>
        <taxon>Copelata</taxon>
        <taxon>Oikopleuridae</taxon>
        <taxon>Oikopleura</taxon>
    </lineage>
</organism>
<reference evidence="2 3" key="1">
    <citation type="submission" date="2021-04" db="EMBL/GenBank/DDBJ databases">
        <authorList>
            <person name="Bliznina A."/>
        </authorList>
    </citation>
    <scope>NUCLEOTIDE SEQUENCE [LARGE SCALE GENOMIC DNA]</scope>
</reference>
<keyword evidence="1" id="KW-0812">Transmembrane</keyword>
<evidence type="ECO:0000313" key="3">
    <source>
        <dbReference type="Proteomes" id="UP001158576"/>
    </source>
</evidence>
<keyword evidence="1" id="KW-1133">Transmembrane helix</keyword>
<dbReference type="EMBL" id="OU015569">
    <property type="protein sequence ID" value="CAG5098109.1"/>
    <property type="molecule type" value="Genomic_DNA"/>
</dbReference>
<dbReference type="Proteomes" id="UP001158576">
    <property type="component" value="Chromosome XSR"/>
</dbReference>
<feature type="transmembrane region" description="Helical" evidence="1">
    <location>
        <begin position="83"/>
        <end position="106"/>
    </location>
</feature>
<name>A0ABN7SCP1_OIKDI</name>
<keyword evidence="1" id="KW-0472">Membrane</keyword>